<sequence>MHPVPRRPEAGLIESYLGTPVVPSYVLHQYGGVIPYWSDQLERRPRPARVVLDYLAAPASSVGAGRAFSGGLLMITHLHGQHRMSSRPFQSQMAIGSWSDTPLLRNPRDPRRATSVIEQTI</sequence>
<gene>
    <name evidence="3" type="ORF">RSOLAG1IB_09297</name>
</gene>
<proteinExistence type="predicted"/>
<organism evidence="3 4">
    <name type="scientific">Thanatephorus cucumeris (strain AG1-IB / isolate 7/3/14)</name>
    <name type="common">Lettuce bottom rot fungus</name>
    <name type="synonym">Rhizoctonia solani</name>
    <dbReference type="NCBI Taxonomy" id="1108050"/>
    <lineage>
        <taxon>Eukaryota</taxon>
        <taxon>Fungi</taxon>
        <taxon>Dikarya</taxon>
        <taxon>Basidiomycota</taxon>
        <taxon>Agaricomycotina</taxon>
        <taxon>Agaricomycetes</taxon>
        <taxon>Cantharellales</taxon>
        <taxon>Ceratobasidiaceae</taxon>
        <taxon>Rhizoctonia</taxon>
        <taxon>Rhizoctonia solani AG-1</taxon>
    </lineage>
</organism>
<evidence type="ECO:0000313" key="4">
    <source>
        <dbReference type="Proteomes" id="UP000059188"/>
    </source>
</evidence>
<reference evidence="3 4" key="1">
    <citation type="submission" date="2014-11" db="EMBL/GenBank/DDBJ databases">
        <authorList>
            <person name="Wibberg Daniel"/>
        </authorList>
    </citation>
    <scope>NUCLEOTIDE SEQUENCE [LARGE SCALE GENOMIC DNA]</scope>
    <source>
        <strain evidence="3">Rhizoctonia solani AG1-IB 7/3/14</strain>
    </source>
</reference>
<accession>A0A0B7FT14</accession>
<dbReference type="Proteomes" id="UP000059188">
    <property type="component" value="Unassembled WGS sequence"/>
</dbReference>
<dbReference type="InterPro" id="IPR008906">
    <property type="entry name" value="HATC_C_dom"/>
</dbReference>
<dbReference type="EMBL" id="LN679140">
    <property type="protein sequence ID" value="CEL60024.1"/>
    <property type="molecule type" value="Genomic_DNA"/>
</dbReference>
<dbReference type="AlphaFoldDB" id="A0A0B7FT14"/>
<dbReference type="Pfam" id="PF05699">
    <property type="entry name" value="Dimer_Tnp_hAT"/>
    <property type="match status" value="1"/>
</dbReference>
<evidence type="ECO:0000313" key="3">
    <source>
        <dbReference type="EMBL" id="CEL60024.1"/>
    </source>
</evidence>
<dbReference type="OrthoDB" id="3139052at2759"/>
<protein>
    <recommendedName>
        <fullName evidence="2">HAT C-terminal dimerisation domain-containing protein</fullName>
    </recommendedName>
</protein>
<evidence type="ECO:0000259" key="2">
    <source>
        <dbReference type="Pfam" id="PF05699"/>
    </source>
</evidence>
<keyword evidence="4" id="KW-1185">Reference proteome</keyword>
<evidence type="ECO:0000256" key="1">
    <source>
        <dbReference type="SAM" id="MobiDB-lite"/>
    </source>
</evidence>
<feature type="region of interest" description="Disordered" evidence="1">
    <location>
        <begin position="100"/>
        <end position="121"/>
    </location>
</feature>
<feature type="domain" description="HAT C-terminal dimerisation" evidence="2">
    <location>
        <begin position="14"/>
        <end position="86"/>
    </location>
</feature>
<name>A0A0B7FT14_THACB</name>
<dbReference type="GO" id="GO:0046983">
    <property type="term" value="F:protein dimerization activity"/>
    <property type="evidence" value="ECO:0007669"/>
    <property type="project" value="InterPro"/>
</dbReference>